<feature type="region of interest" description="Disordered" evidence="2">
    <location>
        <begin position="154"/>
        <end position="176"/>
    </location>
</feature>
<dbReference type="PANTHER" id="PTHR44145:SF3">
    <property type="entry name" value="DNAJ HOMOLOG SUBFAMILY A MEMBER 3, MITOCHONDRIAL"/>
    <property type="match status" value="1"/>
</dbReference>
<dbReference type="PANTHER" id="PTHR44145">
    <property type="entry name" value="DNAJ HOMOLOG SUBFAMILY A MEMBER 3, MITOCHONDRIAL"/>
    <property type="match status" value="1"/>
</dbReference>
<dbReference type="InterPro" id="IPR036869">
    <property type="entry name" value="J_dom_sf"/>
</dbReference>
<feature type="region of interest" description="Disordered" evidence="2">
    <location>
        <begin position="204"/>
        <end position="238"/>
    </location>
</feature>
<name>A0A9P6ZM70_9AGAM</name>
<gene>
    <name evidence="4" type="ORF">EV702DRAFT_1134743</name>
</gene>
<dbReference type="InterPro" id="IPR001623">
    <property type="entry name" value="DnaJ_domain"/>
</dbReference>
<dbReference type="CDD" id="cd06257">
    <property type="entry name" value="DnaJ"/>
    <property type="match status" value="1"/>
</dbReference>
<organism evidence="4 5">
    <name type="scientific">Suillus placidus</name>
    <dbReference type="NCBI Taxonomy" id="48579"/>
    <lineage>
        <taxon>Eukaryota</taxon>
        <taxon>Fungi</taxon>
        <taxon>Dikarya</taxon>
        <taxon>Basidiomycota</taxon>
        <taxon>Agaricomycotina</taxon>
        <taxon>Agaricomycetes</taxon>
        <taxon>Agaricomycetidae</taxon>
        <taxon>Boletales</taxon>
        <taxon>Suillineae</taxon>
        <taxon>Suillaceae</taxon>
        <taxon>Suillus</taxon>
    </lineage>
</organism>
<dbReference type="Gene3D" id="1.10.287.110">
    <property type="entry name" value="DnaJ domain"/>
    <property type="match status" value="1"/>
</dbReference>
<dbReference type="Proteomes" id="UP000714275">
    <property type="component" value="Unassembled WGS sequence"/>
</dbReference>
<dbReference type="Pfam" id="PF00226">
    <property type="entry name" value="DnaJ"/>
    <property type="match status" value="1"/>
</dbReference>
<sequence length="311" mass="35362">MRPRGSPSSLPFLNLSPWLSRNKNIVLPHSKHYATDSPKHDDGKPSWIHMLALGFSSLIHSHGYTIPPQPTQSLRSETNRWVHYTALGLWRDASQDQIKRRYYELSKAHHPDVSQDPSSPEIFRKVTEAYAVLGKKKTRRKYDQYEQLHSALITGLRDQRTGQPSPSSPRPLDPTFWDAIKSGSSTTLYRPPAGYWTAMNKITRDREKEREKEKLQAQAASSSPEKAMPSHDRPKENETEVRFSEFELKVILAAFSAVLAVVFVDWAKRSLVHTRAFLVQLLQENNESESSASQGRIEDPTSQTTDPCTDA</sequence>
<evidence type="ECO:0000313" key="5">
    <source>
        <dbReference type="Proteomes" id="UP000714275"/>
    </source>
</evidence>
<dbReference type="AlphaFoldDB" id="A0A9P6ZM70"/>
<accession>A0A9P6ZM70</accession>
<dbReference type="SUPFAM" id="SSF46565">
    <property type="entry name" value="Chaperone J-domain"/>
    <property type="match status" value="1"/>
</dbReference>
<proteinExistence type="predicted"/>
<feature type="compositionally biased region" description="Polar residues" evidence="2">
    <location>
        <begin position="300"/>
        <end position="311"/>
    </location>
</feature>
<dbReference type="PRINTS" id="PR00625">
    <property type="entry name" value="JDOMAIN"/>
</dbReference>
<reference evidence="4" key="1">
    <citation type="journal article" date="2020" name="New Phytol.">
        <title>Comparative genomics reveals dynamic genome evolution in host specialist ectomycorrhizal fungi.</title>
        <authorList>
            <person name="Lofgren L.A."/>
            <person name="Nguyen N.H."/>
            <person name="Vilgalys R."/>
            <person name="Ruytinx J."/>
            <person name="Liao H.L."/>
            <person name="Branco S."/>
            <person name="Kuo A."/>
            <person name="LaButti K."/>
            <person name="Lipzen A."/>
            <person name="Andreopoulos W."/>
            <person name="Pangilinan J."/>
            <person name="Riley R."/>
            <person name="Hundley H."/>
            <person name="Na H."/>
            <person name="Barry K."/>
            <person name="Grigoriev I.V."/>
            <person name="Stajich J.E."/>
            <person name="Kennedy P.G."/>
        </authorList>
    </citation>
    <scope>NUCLEOTIDE SEQUENCE</scope>
    <source>
        <strain evidence="4">DOB743</strain>
    </source>
</reference>
<feature type="region of interest" description="Disordered" evidence="2">
    <location>
        <begin position="285"/>
        <end position="311"/>
    </location>
</feature>
<keyword evidence="1" id="KW-0143">Chaperone</keyword>
<comment type="caution">
    <text evidence="4">The sequence shown here is derived from an EMBL/GenBank/DDBJ whole genome shotgun (WGS) entry which is preliminary data.</text>
</comment>
<evidence type="ECO:0000256" key="1">
    <source>
        <dbReference type="ARBA" id="ARBA00023186"/>
    </source>
</evidence>
<feature type="compositionally biased region" description="Basic and acidic residues" evidence="2">
    <location>
        <begin position="228"/>
        <end position="238"/>
    </location>
</feature>
<feature type="domain" description="J" evidence="3">
    <location>
        <begin position="82"/>
        <end position="146"/>
    </location>
</feature>
<dbReference type="InterPro" id="IPR051938">
    <property type="entry name" value="Apopto_cytoskel_mod"/>
</dbReference>
<dbReference type="SMART" id="SM00271">
    <property type="entry name" value="DnaJ"/>
    <property type="match status" value="1"/>
</dbReference>
<evidence type="ECO:0000313" key="4">
    <source>
        <dbReference type="EMBL" id="KAG1771957.1"/>
    </source>
</evidence>
<dbReference type="PROSITE" id="PS50076">
    <property type="entry name" value="DNAJ_2"/>
    <property type="match status" value="1"/>
</dbReference>
<dbReference type="OrthoDB" id="445556at2759"/>
<evidence type="ECO:0000256" key="2">
    <source>
        <dbReference type="SAM" id="MobiDB-lite"/>
    </source>
</evidence>
<keyword evidence="5" id="KW-1185">Reference proteome</keyword>
<dbReference type="EMBL" id="JABBWD010000055">
    <property type="protein sequence ID" value="KAG1771957.1"/>
    <property type="molecule type" value="Genomic_DNA"/>
</dbReference>
<protein>
    <recommendedName>
        <fullName evidence="3">J domain-containing protein</fullName>
    </recommendedName>
</protein>
<evidence type="ECO:0000259" key="3">
    <source>
        <dbReference type="PROSITE" id="PS50076"/>
    </source>
</evidence>
<feature type="compositionally biased region" description="Basic and acidic residues" evidence="2">
    <location>
        <begin position="204"/>
        <end position="215"/>
    </location>
</feature>